<proteinExistence type="predicted"/>
<evidence type="ECO:0000259" key="1">
    <source>
        <dbReference type="PROSITE" id="PS51736"/>
    </source>
</evidence>
<dbReference type="eggNOG" id="COG1961">
    <property type="taxonomic scope" value="Bacteria"/>
</dbReference>
<dbReference type="RefSeq" id="WP_055199803.1">
    <property type="nucleotide sequence ID" value="NZ_BTHH01000003.1"/>
</dbReference>
<dbReference type="Pfam" id="PF13408">
    <property type="entry name" value="Zn_ribbon_recom"/>
    <property type="match status" value="1"/>
</dbReference>
<dbReference type="InterPro" id="IPR050639">
    <property type="entry name" value="SSR_resolvase"/>
</dbReference>
<evidence type="ECO:0000313" key="6">
    <source>
        <dbReference type="Proteomes" id="UP000366766"/>
    </source>
</evidence>
<dbReference type="Proteomes" id="UP000095431">
    <property type="component" value="Unassembled WGS sequence"/>
</dbReference>
<dbReference type="InterPro" id="IPR036162">
    <property type="entry name" value="Resolvase-like_N_sf"/>
</dbReference>
<organism evidence="3 5">
    <name type="scientific">Blautia wexlerae</name>
    <dbReference type="NCBI Taxonomy" id="418240"/>
    <lineage>
        <taxon>Bacteria</taxon>
        <taxon>Bacillati</taxon>
        <taxon>Bacillota</taxon>
        <taxon>Clostridia</taxon>
        <taxon>Lachnospirales</taxon>
        <taxon>Lachnospiraceae</taxon>
        <taxon>Blautia</taxon>
    </lineage>
</organism>
<dbReference type="SUPFAM" id="SSF53041">
    <property type="entry name" value="Resolvase-like"/>
    <property type="match status" value="1"/>
</dbReference>
<name>A0A173YY83_9FIRM</name>
<dbReference type="Pfam" id="PF07508">
    <property type="entry name" value="Recombinase"/>
    <property type="match status" value="1"/>
</dbReference>
<reference evidence="3 5" key="1">
    <citation type="submission" date="2015-09" db="EMBL/GenBank/DDBJ databases">
        <authorList>
            <consortium name="Pathogen Informatics"/>
        </authorList>
    </citation>
    <scope>NUCLEOTIDE SEQUENCE [LARGE SCALE GENOMIC DNA]</scope>
    <source>
        <strain evidence="3 5">2789STDY5834863</strain>
    </source>
</reference>
<evidence type="ECO:0000259" key="2">
    <source>
        <dbReference type="PROSITE" id="PS51737"/>
    </source>
</evidence>
<dbReference type="PANTHER" id="PTHR30461">
    <property type="entry name" value="DNA-INVERTASE FROM LAMBDOID PROPHAGE"/>
    <property type="match status" value="1"/>
</dbReference>
<feature type="domain" description="Resolvase/invertase-type recombinase catalytic" evidence="1">
    <location>
        <begin position="23"/>
        <end position="182"/>
    </location>
</feature>
<dbReference type="InterPro" id="IPR025827">
    <property type="entry name" value="Zn_ribbon_recom_dom"/>
</dbReference>
<reference evidence="4 6" key="2">
    <citation type="submission" date="2019-07" db="EMBL/GenBank/DDBJ databases">
        <authorList>
            <person name="Chang H.-W."/>
            <person name="Raman A."/>
            <person name="Venkatesh S."/>
            <person name="Gehrig J."/>
        </authorList>
    </citation>
    <scope>NUCLEOTIDE SEQUENCE [LARGE SCALE GENOMIC DNA]</scope>
    <source>
        <strain evidence="4">Blautia_wexlerae_LFYP_14</strain>
    </source>
</reference>
<dbReference type="Gene3D" id="3.90.1750.20">
    <property type="entry name" value="Putative Large Serine Recombinase, Chain B, Domain 2"/>
    <property type="match status" value="1"/>
</dbReference>
<feature type="domain" description="Recombinase" evidence="2">
    <location>
        <begin position="190"/>
        <end position="333"/>
    </location>
</feature>
<dbReference type="SMART" id="SM00857">
    <property type="entry name" value="Resolvase"/>
    <property type="match status" value="1"/>
</dbReference>
<keyword evidence="6" id="KW-1185">Reference proteome</keyword>
<dbReference type="GO" id="GO:0000150">
    <property type="term" value="F:DNA strand exchange activity"/>
    <property type="evidence" value="ECO:0007669"/>
    <property type="project" value="InterPro"/>
</dbReference>
<dbReference type="InterPro" id="IPR006119">
    <property type="entry name" value="Resolv_N"/>
</dbReference>
<evidence type="ECO:0000313" key="4">
    <source>
        <dbReference type="EMBL" id="VUX64877.1"/>
    </source>
</evidence>
<dbReference type="EMBL" id="CYZN01000004">
    <property type="protein sequence ID" value="CUN68413.1"/>
    <property type="molecule type" value="Genomic_DNA"/>
</dbReference>
<dbReference type="Pfam" id="PF00239">
    <property type="entry name" value="Resolvase"/>
    <property type="match status" value="1"/>
</dbReference>
<dbReference type="InterPro" id="IPR011109">
    <property type="entry name" value="DNA_bind_recombinase_dom"/>
</dbReference>
<dbReference type="PROSITE" id="PS51736">
    <property type="entry name" value="RECOMBINASES_3"/>
    <property type="match status" value="1"/>
</dbReference>
<accession>A0A173YY83</accession>
<dbReference type="InterPro" id="IPR038109">
    <property type="entry name" value="DNA_bind_recomb_sf"/>
</dbReference>
<evidence type="ECO:0000313" key="5">
    <source>
        <dbReference type="Proteomes" id="UP000095431"/>
    </source>
</evidence>
<dbReference type="Proteomes" id="UP000366766">
    <property type="component" value="Unassembled WGS sequence"/>
</dbReference>
<dbReference type="PANTHER" id="PTHR30461:SF23">
    <property type="entry name" value="DNA RECOMBINASE-RELATED"/>
    <property type="match status" value="1"/>
</dbReference>
<sequence length="551" mass="64629">MARTAKRYKKNTEKKVLGIPVCMAAIYVRLSVDSDEKKSESIETQVTLIKEFIQKHNENPNREYEIAVYNIYSDLGKTGTNFDRPGFERMMNDVREGKINCILVKDFSRFGRNYIETGNYLEKILPFMKVRFISVCDNYDSFAPDAKNQELSMNIKNLVNDAYAKDISAKERAAKRIAQKNGEYVGSTAPYGYCVEKINGIYKLMVEPEAAKIVRRIFEEYASGDGIQGIIDRLFEDRVHRISDYNQYHHVYCQDGENLHQWGNSSIRAVLNRNNYYGDLVQRKYESRFQRGEKWCDILDESQWIITPNAHEPIISRELFEKAQVRLKAAQQKATKTTAGWEDDERAFYNVFYCGDCKRKMCTRRYRGNVYYFCNAAWYRDERKCSHKSISEEKLQKIVRSELTRQFQLSGLRKKDMSVISSAVFLSKINEIQTEIRKLDADMERRSEKLAQAFMKYKEGELSKEAYIEMKDDRNNWKEFCEERKKSLEQTIRKLEKQQKEEARFLRSLLELDGTTRINAELAEGLIESMYLYGDGRLEINFGFKGAVEHE</sequence>
<dbReference type="EMBL" id="CABHOF010000037">
    <property type="protein sequence ID" value="VUX64877.1"/>
    <property type="molecule type" value="Genomic_DNA"/>
</dbReference>
<gene>
    <name evidence="4" type="ORF">BWLFYP14_01726</name>
    <name evidence="3" type="ORF">ERS852478_00795</name>
</gene>
<evidence type="ECO:0000313" key="3">
    <source>
        <dbReference type="EMBL" id="CUN68413.1"/>
    </source>
</evidence>
<dbReference type="Gene3D" id="3.40.50.1390">
    <property type="entry name" value="Resolvase, N-terminal catalytic domain"/>
    <property type="match status" value="1"/>
</dbReference>
<dbReference type="AlphaFoldDB" id="A0A173YY83"/>
<protein>
    <submittedName>
        <fullName evidence="3">Resolvase, N terminal domain</fullName>
    </submittedName>
</protein>
<dbReference type="PROSITE" id="PS51737">
    <property type="entry name" value="RECOMBINASE_DNA_BIND"/>
    <property type="match status" value="1"/>
</dbReference>
<dbReference type="GO" id="GO:0003677">
    <property type="term" value="F:DNA binding"/>
    <property type="evidence" value="ECO:0007669"/>
    <property type="project" value="InterPro"/>
</dbReference>